<protein>
    <submittedName>
        <fullName evidence="1">Uncharacterized protein</fullName>
    </submittedName>
</protein>
<comment type="caution">
    <text evidence="1">The sequence shown here is derived from an EMBL/GenBank/DDBJ whole genome shotgun (WGS) entry which is preliminary data.</text>
</comment>
<name>A0A2Z6R139_9GLOM</name>
<organism evidence="1 2">
    <name type="scientific">Rhizophagus clarus</name>
    <dbReference type="NCBI Taxonomy" id="94130"/>
    <lineage>
        <taxon>Eukaryota</taxon>
        <taxon>Fungi</taxon>
        <taxon>Fungi incertae sedis</taxon>
        <taxon>Mucoromycota</taxon>
        <taxon>Glomeromycotina</taxon>
        <taxon>Glomeromycetes</taxon>
        <taxon>Glomerales</taxon>
        <taxon>Glomeraceae</taxon>
        <taxon>Rhizophagus</taxon>
    </lineage>
</organism>
<keyword evidence="2" id="KW-1185">Reference proteome</keyword>
<accession>A0A2Z6R139</accession>
<dbReference type="Proteomes" id="UP000247702">
    <property type="component" value="Unassembled WGS sequence"/>
</dbReference>
<dbReference type="AlphaFoldDB" id="A0A2Z6R139"/>
<gene>
    <name evidence="1" type="ORF">RclHR1_25890002</name>
</gene>
<sequence length="68" mass="7926">MIQKSKYSSELFFKDLEFHFKADQSETQSRLKNSNSKQTSILKSETSIQNRQGYFKSSDLSFTANHNI</sequence>
<evidence type="ECO:0000313" key="1">
    <source>
        <dbReference type="EMBL" id="GBB95655.1"/>
    </source>
</evidence>
<evidence type="ECO:0000313" key="2">
    <source>
        <dbReference type="Proteomes" id="UP000247702"/>
    </source>
</evidence>
<proteinExistence type="predicted"/>
<reference evidence="1 2" key="1">
    <citation type="submission" date="2017-11" db="EMBL/GenBank/DDBJ databases">
        <title>The genome of Rhizophagus clarus HR1 reveals common genetic basis of auxotrophy among arbuscular mycorrhizal fungi.</title>
        <authorList>
            <person name="Kobayashi Y."/>
        </authorList>
    </citation>
    <scope>NUCLEOTIDE SEQUENCE [LARGE SCALE GENOMIC DNA]</scope>
    <source>
        <strain evidence="1 2">HR1</strain>
    </source>
</reference>
<dbReference type="EMBL" id="BEXD01001767">
    <property type="protein sequence ID" value="GBB95655.1"/>
    <property type="molecule type" value="Genomic_DNA"/>
</dbReference>